<dbReference type="VEuPathDB" id="FungiDB:DD237_000553"/>
<proteinExistence type="predicted"/>
<evidence type="ECO:0000313" key="1">
    <source>
        <dbReference type="EMBL" id="RMX69714.1"/>
    </source>
</evidence>
<gene>
    <name evidence="1" type="ORF">DD238_001716</name>
</gene>
<dbReference type="VEuPathDB" id="FungiDB:DD237_000552"/>
<dbReference type="AlphaFoldDB" id="A0A3M6VSI3"/>
<dbReference type="EMBL" id="QLLG01000015">
    <property type="protein sequence ID" value="RMX69714.1"/>
    <property type="molecule type" value="Genomic_DNA"/>
</dbReference>
<reference evidence="1 2" key="1">
    <citation type="submission" date="2018-06" db="EMBL/GenBank/DDBJ databases">
        <title>Comparative genomics of downy mildews reveals potential adaptations to biotrophy.</title>
        <authorList>
            <person name="Fletcher K."/>
            <person name="Klosterman S.J."/>
            <person name="Derevnina L."/>
            <person name="Martin F."/>
            <person name="Koike S."/>
            <person name="Reyes Chin-Wo S."/>
            <person name="Mou B."/>
            <person name="Michelmore R."/>
        </authorList>
    </citation>
    <scope>NUCLEOTIDE SEQUENCE [LARGE SCALE GENOMIC DNA]</scope>
    <source>
        <strain evidence="1 2">R14</strain>
    </source>
</reference>
<evidence type="ECO:0000313" key="2">
    <source>
        <dbReference type="Proteomes" id="UP000282087"/>
    </source>
</evidence>
<keyword evidence="2" id="KW-1185">Reference proteome</keyword>
<name>A0A3M6VSI3_9STRA</name>
<protein>
    <submittedName>
        <fullName evidence="1">Uncharacterized protein</fullName>
    </submittedName>
</protein>
<dbReference type="Proteomes" id="UP000282087">
    <property type="component" value="Unassembled WGS sequence"/>
</dbReference>
<sequence>MVMVHTCWWWSSYKKLELEWQEGCARGQKQLANVADSVQKTTTKYIRTNDTIRRYLTGEHWGSLADCEQLQGRASSRVRGKISDYKRKGLWDLAHRCCNRLQNEVNGLADVYTRMRRLLSDDLATALDDKQRQRYELILLEVLAMYEHELVAKSLIASDIFECSKHDTVIMYIASWQMQPHIDRERLEELEMLIQNDQHYRMSK</sequence>
<organism evidence="1 2">
    <name type="scientific">Peronospora effusa</name>
    <dbReference type="NCBI Taxonomy" id="542832"/>
    <lineage>
        <taxon>Eukaryota</taxon>
        <taxon>Sar</taxon>
        <taxon>Stramenopiles</taxon>
        <taxon>Oomycota</taxon>
        <taxon>Peronosporomycetes</taxon>
        <taxon>Peronosporales</taxon>
        <taxon>Peronosporaceae</taxon>
        <taxon>Peronospora</taxon>
    </lineage>
</organism>
<accession>A0A3M6VSI3</accession>
<comment type="caution">
    <text evidence="1">The sequence shown here is derived from an EMBL/GenBank/DDBJ whole genome shotgun (WGS) entry which is preliminary data.</text>
</comment>